<evidence type="ECO:0000256" key="4">
    <source>
        <dbReference type="ARBA" id="ARBA00022679"/>
    </source>
</evidence>
<dbReference type="InterPro" id="IPR004358">
    <property type="entry name" value="Sig_transdc_His_kin-like_C"/>
</dbReference>
<dbReference type="AlphaFoldDB" id="A0A3M9NHQ3"/>
<evidence type="ECO:0000256" key="2">
    <source>
        <dbReference type="ARBA" id="ARBA00012438"/>
    </source>
</evidence>
<comment type="caution">
    <text evidence="9">The sequence shown here is derived from an EMBL/GenBank/DDBJ whole genome shotgun (WGS) entry which is preliminary data.</text>
</comment>
<evidence type="ECO:0000256" key="1">
    <source>
        <dbReference type="ARBA" id="ARBA00000085"/>
    </source>
</evidence>
<dbReference type="GO" id="GO:0016036">
    <property type="term" value="P:cellular response to phosphate starvation"/>
    <property type="evidence" value="ECO:0007669"/>
    <property type="project" value="TreeGrafter"/>
</dbReference>
<organism evidence="9 10">
    <name type="scientific">Hanamia caeni</name>
    <dbReference type="NCBI Taxonomy" id="2294116"/>
    <lineage>
        <taxon>Bacteria</taxon>
        <taxon>Pseudomonadati</taxon>
        <taxon>Bacteroidota</taxon>
        <taxon>Chitinophagia</taxon>
        <taxon>Chitinophagales</taxon>
        <taxon>Chitinophagaceae</taxon>
        <taxon>Hanamia</taxon>
    </lineage>
</organism>
<dbReference type="RefSeq" id="WP_123120102.1">
    <property type="nucleotide sequence ID" value="NZ_RJJR01000005.1"/>
</dbReference>
<evidence type="ECO:0000259" key="8">
    <source>
        <dbReference type="PROSITE" id="PS50109"/>
    </source>
</evidence>
<name>A0A3M9NHQ3_9BACT</name>
<dbReference type="PRINTS" id="PR00344">
    <property type="entry name" value="BCTRLSENSOR"/>
</dbReference>
<keyword evidence="3" id="KW-0597">Phosphoprotein</keyword>
<dbReference type="InterPro" id="IPR036890">
    <property type="entry name" value="HATPase_C_sf"/>
</dbReference>
<evidence type="ECO:0000313" key="9">
    <source>
        <dbReference type="EMBL" id="RNI37261.1"/>
    </source>
</evidence>
<evidence type="ECO:0000256" key="7">
    <source>
        <dbReference type="SAM" id="Phobius"/>
    </source>
</evidence>
<dbReference type="SMART" id="SM00387">
    <property type="entry name" value="HATPase_c"/>
    <property type="match status" value="1"/>
</dbReference>
<feature type="domain" description="Histidine kinase" evidence="8">
    <location>
        <begin position="118"/>
        <end position="329"/>
    </location>
</feature>
<dbReference type="GO" id="GO:0004721">
    <property type="term" value="F:phosphoprotein phosphatase activity"/>
    <property type="evidence" value="ECO:0007669"/>
    <property type="project" value="TreeGrafter"/>
</dbReference>
<dbReference type="InterPro" id="IPR050351">
    <property type="entry name" value="BphY/WalK/GraS-like"/>
</dbReference>
<sequence length="333" mass="38465">MAYSAIKNKIKSRPLRIIYIFYWFLLAYILAALIFWYIDLNAQNQELTSLRLNAVNPRETNYIEKVNHIKDLRNRKSTQYISEGITFLLMIIAGAIYVFKIIKRQLVQAEQQKNLMIAITHELKTPIAVTRLNLETMQMRKLEFAQQQKLIRSSIQEANRLNTLCNNMLFMSQLNSGDSNLSNEMLDISEVARDCVSDFVSRYPDRKMLIEVETDIIITGDKILLQLAINNLLDNAIKYSEKDDVVLVKIFKAGKKVILKVIDHGVGIKDSEKKRIFEKYFRGSGMQAKGTGLGLYLTREIIKQHHGIISFRNNEYGGSTFEIQLKTAKNFKK</sequence>
<dbReference type="CDD" id="cd00082">
    <property type="entry name" value="HisKA"/>
    <property type="match status" value="1"/>
</dbReference>
<dbReference type="EMBL" id="RJJR01000005">
    <property type="protein sequence ID" value="RNI37261.1"/>
    <property type="molecule type" value="Genomic_DNA"/>
</dbReference>
<dbReference type="Pfam" id="PF00512">
    <property type="entry name" value="HisKA"/>
    <property type="match status" value="1"/>
</dbReference>
<dbReference type="SUPFAM" id="SSF47384">
    <property type="entry name" value="Homodimeric domain of signal transducing histidine kinase"/>
    <property type="match status" value="1"/>
</dbReference>
<reference evidence="9 10" key="1">
    <citation type="submission" date="2018-11" db="EMBL/GenBank/DDBJ databases">
        <title>Draft genome sequence of Ferruginibacter sp. BO-59.</title>
        <authorList>
            <person name="Im W.T."/>
        </authorList>
    </citation>
    <scope>NUCLEOTIDE SEQUENCE [LARGE SCALE GENOMIC DNA]</scope>
    <source>
        <strain evidence="9 10">BO-59</strain>
    </source>
</reference>
<dbReference type="GO" id="GO:0005886">
    <property type="term" value="C:plasma membrane"/>
    <property type="evidence" value="ECO:0007669"/>
    <property type="project" value="TreeGrafter"/>
</dbReference>
<keyword evidence="7" id="KW-0472">Membrane</keyword>
<dbReference type="Gene3D" id="3.30.565.10">
    <property type="entry name" value="Histidine kinase-like ATPase, C-terminal domain"/>
    <property type="match status" value="1"/>
</dbReference>
<evidence type="ECO:0000256" key="3">
    <source>
        <dbReference type="ARBA" id="ARBA00022553"/>
    </source>
</evidence>
<proteinExistence type="predicted"/>
<dbReference type="Gene3D" id="1.10.287.130">
    <property type="match status" value="1"/>
</dbReference>
<feature type="transmembrane region" description="Helical" evidence="7">
    <location>
        <begin position="80"/>
        <end position="99"/>
    </location>
</feature>
<dbReference type="InterPro" id="IPR005467">
    <property type="entry name" value="His_kinase_dom"/>
</dbReference>
<feature type="transmembrane region" description="Helical" evidence="7">
    <location>
        <begin position="20"/>
        <end position="38"/>
    </location>
</feature>
<accession>A0A3M9NHQ3</accession>
<evidence type="ECO:0000313" key="10">
    <source>
        <dbReference type="Proteomes" id="UP000267223"/>
    </source>
</evidence>
<gene>
    <name evidence="9" type="ORF">EFY79_07620</name>
</gene>
<dbReference type="OrthoDB" id="9804645at2"/>
<evidence type="ECO:0000256" key="6">
    <source>
        <dbReference type="ARBA" id="ARBA00023012"/>
    </source>
</evidence>
<comment type="catalytic activity">
    <reaction evidence="1">
        <text>ATP + protein L-histidine = ADP + protein N-phospho-L-histidine.</text>
        <dbReference type="EC" id="2.7.13.3"/>
    </reaction>
</comment>
<protein>
    <recommendedName>
        <fullName evidence="2">histidine kinase</fullName>
        <ecNumber evidence="2">2.7.13.3</ecNumber>
    </recommendedName>
</protein>
<dbReference type="InterPro" id="IPR003594">
    <property type="entry name" value="HATPase_dom"/>
</dbReference>
<dbReference type="PANTHER" id="PTHR45453">
    <property type="entry name" value="PHOSPHATE REGULON SENSOR PROTEIN PHOR"/>
    <property type="match status" value="1"/>
</dbReference>
<dbReference type="InterPro" id="IPR036097">
    <property type="entry name" value="HisK_dim/P_sf"/>
</dbReference>
<keyword evidence="5" id="KW-0418">Kinase</keyword>
<dbReference type="GO" id="GO:0000155">
    <property type="term" value="F:phosphorelay sensor kinase activity"/>
    <property type="evidence" value="ECO:0007669"/>
    <property type="project" value="InterPro"/>
</dbReference>
<dbReference type="PANTHER" id="PTHR45453:SF1">
    <property type="entry name" value="PHOSPHATE REGULON SENSOR PROTEIN PHOR"/>
    <property type="match status" value="1"/>
</dbReference>
<dbReference type="EC" id="2.7.13.3" evidence="2"/>
<dbReference type="Pfam" id="PF02518">
    <property type="entry name" value="HATPase_c"/>
    <property type="match status" value="1"/>
</dbReference>
<keyword evidence="4" id="KW-0808">Transferase</keyword>
<evidence type="ECO:0000256" key="5">
    <source>
        <dbReference type="ARBA" id="ARBA00022777"/>
    </source>
</evidence>
<keyword evidence="6" id="KW-0902">Two-component regulatory system</keyword>
<dbReference type="InterPro" id="IPR003661">
    <property type="entry name" value="HisK_dim/P_dom"/>
</dbReference>
<keyword evidence="7" id="KW-0812">Transmembrane</keyword>
<dbReference type="Proteomes" id="UP000267223">
    <property type="component" value="Unassembled WGS sequence"/>
</dbReference>
<keyword evidence="10" id="KW-1185">Reference proteome</keyword>
<dbReference type="SMART" id="SM00388">
    <property type="entry name" value="HisKA"/>
    <property type="match status" value="1"/>
</dbReference>
<keyword evidence="7" id="KW-1133">Transmembrane helix</keyword>
<dbReference type="SUPFAM" id="SSF55874">
    <property type="entry name" value="ATPase domain of HSP90 chaperone/DNA topoisomerase II/histidine kinase"/>
    <property type="match status" value="1"/>
</dbReference>
<dbReference type="PROSITE" id="PS50109">
    <property type="entry name" value="HIS_KIN"/>
    <property type="match status" value="1"/>
</dbReference>